<keyword evidence="11" id="KW-1185">Reference proteome</keyword>
<reference evidence="10" key="1">
    <citation type="submission" date="2020-12" db="EMBL/GenBank/DDBJ databases">
        <title>Genomic characterization of non-nitrogen-fixing Frankia strains.</title>
        <authorList>
            <person name="Carlos-Shanley C."/>
            <person name="Guerra T."/>
            <person name="Hahn D."/>
        </authorList>
    </citation>
    <scope>NUCLEOTIDE SEQUENCE</scope>
    <source>
        <strain evidence="10">CN6</strain>
    </source>
</reference>
<sequence>MGEAIGFSRVPLIDISGLRGGPADRDRVVAEIGHAAREVGFLQITGAGVPPALFAGLLAAARRFFALPMDEKMKVYIGASKNHRGYVPEGEEVFSAGGRDRKEAFDLSLDLPPDDPDHLAGNPLLGPNQWPPLPGFADAVMAYYDAVLALGRRLLHAFAQALGEPPTLFDDHVTKPPSQLRLLRYPAGPAADDREADDRETDDRETDAVGIGAHTDYECFTLLRCTGPGLEVRNGVGEWIDVPPVEDAFVVNIGDMFEILTNGEFVATPHRVRRVTAERYSFPLFFSVDYHTRVVPLERFVRPGRPARPGLVAGEHLFAHTAQTFTYLKDRLATGEIVLPAGSVGLSSFGHPTQTAG</sequence>
<dbReference type="InterPro" id="IPR027443">
    <property type="entry name" value="IPNS-like_sf"/>
</dbReference>
<dbReference type="Pfam" id="PF14226">
    <property type="entry name" value="DIOX_N"/>
    <property type="match status" value="1"/>
</dbReference>
<evidence type="ECO:0000313" key="11">
    <source>
        <dbReference type="Proteomes" id="UP000604475"/>
    </source>
</evidence>
<dbReference type="PRINTS" id="PR00682">
    <property type="entry name" value="IPNSYNTHASE"/>
</dbReference>
<evidence type="ECO:0000256" key="4">
    <source>
        <dbReference type="ARBA" id="ARBA00023002"/>
    </source>
</evidence>
<organism evidence="10 11">
    <name type="scientific">Frankia nepalensis</name>
    <dbReference type="NCBI Taxonomy" id="1836974"/>
    <lineage>
        <taxon>Bacteria</taxon>
        <taxon>Bacillati</taxon>
        <taxon>Actinomycetota</taxon>
        <taxon>Actinomycetes</taxon>
        <taxon>Frankiales</taxon>
        <taxon>Frankiaceae</taxon>
        <taxon>Frankia</taxon>
    </lineage>
</organism>
<evidence type="ECO:0000256" key="1">
    <source>
        <dbReference type="ARBA" id="ARBA00004792"/>
    </source>
</evidence>
<dbReference type="GO" id="GO:0046872">
    <property type="term" value="F:metal ion binding"/>
    <property type="evidence" value="ECO:0007669"/>
    <property type="project" value="UniProtKB-KW"/>
</dbReference>
<feature type="domain" description="Fe2OG dioxygenase" evidence="9">
    <location>
        <begin position="176"/>
        <end position="288"/>
    </location>
</feature>
<keyword evidence="3 7" id="KW-0479">Metal-binding</keyword>
<dbReference type="InterPro" id="IPR026992">
    <property type="entry name" value="DIOX_N"/>
</dbReference>
<dbReference type="Pfam" id="PF03171">
    <property type="entry name" value="2OG-FeII_Oxy"/>
    <property type="match status" value="1"/>
</dbReference>
<dbReference type="SUPFAM" id="SSF51197">
    <property type="entry name" value="Clavaminate synthase-like"/>
    <property type="match status" value="1"/>
</dbReference>
<dbReference type="PANTHER" id="PTHR10209">
    <property type="entry name" value="OXIDOREDUCTASE, 2OG-FE II OXYGENASE FAMILY PROTEIN"/>
    <property type="match status" value="1"/>
</dbReference>
<dbReference type="RefSeq" id="WP_203004928.1">
    <property type="nucleotide sequence ID" value="NZ_JADWYU010000088.1"/>
</dbReference>
<dbReference type="InterPro" id="IPR005123">
    <property type="entry name" value="Oxoglu/Fe-dep_dioxygenase_dom"/>
</dbReference>
<proteinExistence type="inferred from homology"/>
<evidence type="ECO:0000313" key="10">
    <source>
        <dbReference type="EMBL" id="MBL7628137.1"/>
    </source>
</evidence>
<evidence type="ECO:0000259" key="9">
    <source>
        <dbReference type="PROSITE" id="PS51471"/>
    </source>
</evidence>
<dbReference type="AlphaFoldDB" id="A0A937RDV7"/>
<evidence type="ECO:0000256" key="7">
    <source>
        <dbReference type="RuleBase" id="RU003682"/>
    </source>
</evidence>
<comment type="caution">
    <text evidence="10">The sequence shown here is derived from an EMBL/GenBank/DDBJ whole genome shotgun (WGS) entry which is preliminary data.</text>
</comment>
<evidence type="ECO:0000256" key="5">
    <source>
        <dbReference type="ARBA" id="ARBA00023004"/>
    </source>
</evidence>
<evidence type="ECO:0000256" key="2">
    <source>
        <dbReference type="ARBA" id="ARBA00008056"/>
    </source>
</evidence>
<dbReference type="GO" id="GO:0016491">
    <property type="term" value="F:oxidoreductase activity"/>
    <property type="evidence" value="ECO:0007669"/>
    <property type="project" value="UniProtKB-KW"/>
</dbReference>
<dbReference type="Gene3D" id="2.60.120.330">
    <property type="entry name" value="B-lactam Antibiotic, Isopenicillin N Synthase, Chain"/>
    <property type="match status" value="1"/>
</dbReference>
<comment type="pathway">
    <text evidence="1">Antibiotic biosynthesis.</text>
</comment>
<accession>A0A937RDV7</accession>
<feature type="region of interest" description="Disordered" evidence="8">
    <location>
        <begin position="184"/>
        <end position="206"/>
    </location>
</feature>
<dbReference type="PANTHER" id="PTHR10209:SF885">
    <property type="entry name" value="2OG-FE(II) OXYGENASE FAMILY, PUTATIVE (AFU_ORTHOLOGUE AFUA_2G00750)-RELATED"/>
    <property type="match status" value="1"/>
</dbReference>
<protein>
    <submittedName>
        <fullName evidence="10">Isopenicillin N synthase family oxygenase</fullName>
    </submittedName>
</protein>
<dbReference type="Proteomes" id="UP000604475">
    <property type="component" value="Unassembled WGS sequence"/>
</dbReference>
<comment type="similarity">
    <text evidence="2 7">Belongs to the iron/ascorbate-dependent oxidoreductase family.</text>
</comment>
<dbReference type="InterPro" id="IPR044861">
    <property type="entry name" value="IPNS-like_FE2OG_OXY"/>
</dbReference>
<keyword evidence="5 7" id="KW-0408">Iron</keyword>
<evidence type="ECO:0000256" key="3">
    <source>
        <dbReference type="ARBA" id="ARBA00022723"/>
    </source>
</evidence>
<dbReference type="GO" id="GO:0017000">
    <property type="term" value="P:antibiotic biosynthetic process"/>
    <property type="evidence" value="ECO:0007669"/>
    <property type="project" value="UniProtKB-KW"/>
</dbReference>
<evidence type="ECO:0000256" key="8">
    <source>
        <dbReference type="SAM" id="MobiDB-lite"/>
    </source>
</evidence>
<keyword evidence="6" id="KW-0045">Antibiotic biosynthesis</keyword>
<evidence type="ECO:0000256" key="6">
    <source>
        <dbReference type="ARBA" id="ARBA00023194"/>
    </source>
</evidence>
<dbReference type="EMBL" id="JAEACQ010000173">
    <property type="protein sequence ID" value="MBL7628137.1"/>
    <property type="molecule type" value="Genomic_DNA"/>
</dbReference>
<keyword evidence="4 7" id="KW-0560">Oxidoreductase</keyword>
<name>A0A937RDV7_9ACTN</name>
<gene>
    <name evidence="10" type="ORF">I7412_13465</name>
</gene>
<dbReference type="PROSITE" id="PS51471">
    <property type="entry name" value="FE2OG_OXY"/>
    <property type="match status" value="1"/>
</dbReference>